<evidence type="ECO:0000256" key="1">
    <source>
        <dbReference type="ARBA" id="ARBA00023015"/>
    </source>
</evidence>
<dbReference type="PANTHER" id="PTHR46797:SF23">
    <property type="entry name" value="HTH-TYPE TRANSCRIPTIONAL REGULATOR SUTR"/>
    <property type="match status" value="1"/>
</dbReference>
<sequence>MDIQEIFAHNLRKIRVAKHISQDELALRSGVERAYVGHVERATKNPTIKTVEKLALALECEIGELFRAVSEEERELATLPRGRKNR</sequence>
<dbReference type="Gene3D" id="1.10.260.40">
    <property type="entry name" value="lambda repressor-like DNA-binding domains"/>
    <property type="match status" value="1"/>
</dbReference>
<evidence type="ECO:0000313" key="5">
    <source>
        <dbReference type="EMBL" id="WHA43224.1"/>
    </source>
</evidence>
<dbReference type="AlphaFoldDB" id="A0AAF0HEU9"/>
<dbReference type="GO" id="GO:0005829">
    <property type="term" value="C:cytosol"/>
    <property type="evidence" value="ECO:0007669"/>
    <property type="project" value="TreeGrafter"/>
</dbReference>
<keyword evidence="2" id="KW-0238">DNA-binding</keyword>
<keyword evidence="3" id="KW-0804">Transcription</keyword>
<evidence type="ECO:0000313" key="6">
    <source>
        <dbReference type="Proteomes" id="UP000298664"/>
    </source>
</evidence>
<dbReference type="InterPro" id="IPR010982">
    <property type="entry name" value="Lambda_DNA-bd_dom_sf"/>
</dbReference>
<organism evidence="5 6">
    <name type="scientific">Agrobacterium larrymoorei</name>
    <dbReference type="NCBI Taxonomy" id="160699"/>
    <lineage>
        <taxon>Bacteria</taxon>
        <taxon>Pseudomonadati</taxon>
        <taxon>Pseudomonadota</taxon>
        <taxon>Alphaproteobacteria</taxon>
        <taxon>Hyphomicrobiales</taxon>
        <taxon>Rhizobiaceae</taxon>
        <taxon>Rhizobium/Agrobacterium group</taxon>
        <taxon>Agrobacterium</taxon>
    </lineage>
</organism>
<accession>A0AAF0HEU9</accession>
<dbReference type="Proteomes" id="UP000298664">
    <property type="component" value="Chromosome Linear"/>
</dbReference>
<evidence type="ECO:0000259" key="4">
    <source>
        <dbReference type="PROSITE" id="PS50943"/>
    </source>
</evidence>
<gene>
    <name evidence="5" type="ORF">CFBP5477_018420</name>
</gene>
<dbReference type="SMART" id="SM00530">
    <property type="entry name" value="HTH_XRE"/>
    <property type="match status" value="1"/>
</dbReference>
<dbReference type="EMBL" id="CP124734">
    <property type="protein sequence ID" value="WHA43224.1"/>
    <property type="molecule type" value="Genomic_DNA"/>
</dbReference>
<feature type="domain" description="HTH cro/C1-type" evidence="4">
    <location>
        <begin position="11"/>
        <end position="65"/>
    </location>
</feature>
<name>A0AAF0HEU9_9HYPH</name>
<dbReference type="GO" id="GO:0003700">
    <property type="term" value="F:DNA-binding transcription factor activity"/>
    <property type="evidence" value="ECO:0007669"/>
    <property type="project" value="TreeGrafter"/>
</dbReference>
<dbReference type="InterPro" id="IPR050807">
    <property type="entry name" value="TransReg_Diox_bact_type"/>
</dbReference>
<dbReference type="CDD" id="cd00093">
    <property type="entry name" value="HTH_XRE"/>
    <property type="match status" value="1"/>
</dbReference>
<reference evidence="5" key="1">
    <citation type="submission" date="2023-05" db="EMBL/GenBank/DDBJ databases">
        <title>Complete genome sequence of Agrobacterium larrymoorei CFBP5477.</title>
        <authorList>
            <person name="Yen H.-C."/>
            <person name="Chou L."/>
            <person name="Lin Y.-C."/>
            <person name="Lai E.-M."/>
            <person name="Kuo C.-H."/>
        </authorList>
    </citation>
    <scope>NUCLEOTIDE SEQUENCE</scope>
    <source>
        <strain evidence="5">CFBP5477</strain>
    </source>
</reference>
<dbReference type="PANTHER" id="PTHR46797">
    <property type="entry name" value="HTH-TYPE TRANSCRIPTIONAL REGULATOR"/>
    <property type="match status" value="1"/>
</dbReference>
<proteinExistence type="predicted"/>
<dbReference type="RefSeq" id="WP_137395175.1">
    <property type="nucleotide sequence ID" value="NZ_CP124734.1"/>
</dbReference>
<protein>
    <submittedName>
        <fullName evidence="5">Helix-turn-helix transcriptional regulator</fullName>
    </submittedName>
</protein>
<evidence type="ECO:0000256" key="2">
    <source>
        <dbReference type="ARBA" id="ARBA00023125"/>
    </source>
</evidence>
<dbReference type="SUPFAM" id="SSF47413">
    <property type="entry name" value="lambda repressor-like DNA-binding domains"/>
    <property type="match status" value="1"/>
</dbReference>
<keyword evidence="1" id="KW-0805">Transcription regulation</keyword>
<dbReference type="Pfam" id="PF01381">
    <property type="entry name" value="HTH_3"/>
    <property type="match status" value="1"/>
</dbReference>
<dbReference type="InterPro" id="IPR001387">
    <property type="entry name" value="Cro/C1-type_HTH"/>
</dbReference>
<dbReference type="GO" id="GO:0003677">
    <property type="term" value="F:DNA binding"/>
    <property type="evidence" value="ECO:0007669"/>
    <property type="project" value="UniProtKB-KW"/>
</dbReference>
<dbReference type="PROSITE" id="PS50943">
    <property type="entry name" value="HTH_CROC1"/>
    <property type="match status" value="1"/>
</dbReference>
<evidence type="ECO:0000256" key="3">
    <source>
        <dbReference type="ARBA" id="ARBA00023163"/>
    </source>
</evidence>